<accession>A0A4R8IJX9</accession>
<organism evidence="1 2">
    <name type="scientific">Epilithonimonas xixisoli</name>
    <dbReference type="NCBI Taxonomy" id="1476462"/>
    <lineage>
        <taxon>Bacteria</taxon>
        <taxon>Pseudomonadati</taxon>
        <taxon>Bacteroidota</taxon>
        <taxon>Flavobacteriia</taxon>
        <taxon>Flavobacteriales</taxon>
        <taxon>Weeksellaceae</taxon>
        <taxon>Chryseobacterium group</taxon>
        <taxon>Epilithonimonas</taxon>
    </lineage>
</organism>
<reference evidence="1 2" key="1">
    <citation type="submission" date="2019-03" db="EMBL/GenBank/DDBJ databases">
        <title>Genomic Encyclopedia of Type Strains, Phase III (KMG-III): the genomes of soil and plant-associated and newly described type strains.</title>
        <authorList>
            <person name="Whitman W."/>
        </authorList>
    </citation>
    <scope>NUCLEOTIDE SEQUENCE [LARGE SCALE GENOMIC DNA]</scope>
    <source>
        <strain evidence="1 2">CGMCC 1.12802</strain>
    </source>
</reference>
<sequence length="98" mass="11597">MKDLEKLNFHKEKLEVAKYPKIVEIYTRGSAHYDTSCVKTFRDILVFKKNNKIVGVSKICFDCGWETTFFNEHTYYNLIDITYFEELEILLNSKANSD</sequence>
<protein>
    <submittedName>
        <fullName evidence="1">Uncharacterized protein</fullName>
    </submittedName>
</protein>
<evidence type="ECO:0000313" key="1">
    <source>
        <dbReference type="EMBL" id="TDX87215.1"/>
    </source>
</evidence>
<dbReference type="AlphaFoldDB" id="A0A4R8IJX9"/>
<dbReference type="OrthoDB" id="714297at2"/>
<gene>
    <name evidence="1" type="ORF">B0I22_1401</name>
</gene>
<keyword evidence="2" id="KW-1185">Reference proteome</keyword>
<comment type="caution">
    <text evidence="1">The sequence shown here is derived from an EMBL/GenBank/DDBJ whole genome shotgun (WGS) entry which is preliminary data.</text>
</comment>
<evidence type="ECO:0000313" key="2">
    <source>
        <dbReference type="Proteomes" id="UP000295313"/>
    </source>
</evidence>
<dbReference type="Proteomes" id="UP000295313">
    <property type="component" value="Unassembled WGS sequence"/>
</dbReference>
<dbReference type="EMBL" id="SOEO01000001">
    <property type="protein sequence ID" value="TDX87215.1"/>
    <property type="molecule type" value="Genomic_DNA"/>
</dbReference>
<dbReference type="RefSeq" id="WP_133943832.1">
    <property type="nucleotide sequence ID" value="NZ_SOEO01000001.1"/>
</dbReference>
<name>A0A4R8IJX9_9FLAO</name>
<proteinExistence type="predicted"/>